<dbReference type="SMART" id="SM00382">
    <property type="entry name" value="AAA"/>
    <property type="match status" value="1"/>
</dbReference>
<protein>
    <submittedName>
        <fullName evidence="8">P-loop containing nucleoside triphosphate hydrolase superfamily protein</fullName>
    </submittedName>
</protein>
<evidence type="ECO:0000256" key="3">
    <source>
        <dbReference type="ARBA" id="ARBA00022801"/>
    </source>
</evidence>
<dbReference type="Pfam" id="PF14363">
    <property type="entry name" value="AAA_assoc"/>
    <property type="match status" value="1"/>
</dbReference>
<dbReference type="InterPro" id="IPR058017">
    <property type="entry name" value="At3g28540-like_C"/>
</dbReference>
<evidence type="ECO:0000313" key="8">
    <source>
        <dbReference type="EMBL" id="KAL2468943.1"/>
    </source>
</evidence>
<name>A0ABD1PYD9_9LAMI</name>
<dbReference type="SUPFAM" id="SSF52540">
    <property type="entry name" value="P-loop containing nucleoside triphosphate hydrolases"/>
    <property type="match status" value="1"/>
</dbReference>
<evidence type="ECO:0000256" key="5">
    <source>
        <dbReference type="ARBA" id="ARBA00049360"/>
    </source>
</evidence>
<dbReference type="GO" id="GO:0006950">
    <property type="term" value="P:response to stress"/>
    <property type="evidence" value="ECO:0007669"/>
    <property type="project" value="UniProtKB-ARBA"/>
</dbReference>
<dbReference type="InterPro" id="IPR027417">
    <property type="entry name" value="P-loop_NTPase"/>
</dbReference>
<dbReference type="InterPro" id="IPR050747">
    <property type="entry name" value="Mitochondrial_chaperone_BCS1"/>
</dbReference>
<gene>
    <name evidence="8" type="ORF">Fot_50519</name>
</gene>
<comment type="caution">
    <text evidence="8">The sequence shown here is derived from an EMBL/GenBank/DDBJ whole genome shotgun (WGS) entry which is preliminary data.</text>
</comment>
<sequence>MFVWVEGIDDRIHVHQQFRVPELNENGQENQLYRKVLLYVNSLASIEDSDYTNLFSGKESNDIILSLEDDQIVHDTFLGARVLWVNKIEKNHRSFVLKIKKKDKRRILKPYLQHIHTISDDIEQRRKELKLHMNNNGKWRSVPFNHPSNFDTIVVHLDLKNKVKSDLENFVKSKQYYHKLGRVWRRSYLLYGPSGTGKSSFIAAIANFLSYDVYNFDLSQVSDDDNLNLLLLQTTSKSLIVVEDLDCYISEKSRTGISPSGMLNFMDGILCSSCCDERIMIFTMNSKEGIDFDLLRPGRIDVHIYFPLCDFNSFKCLASNYLGVKEHKLFPQVEEIFQGGATMSPAEIGELMLVNRSSPSRALKSVITALQANGRGSGGGGGGNVATRLRDSVESSPSPSSSTENGGGVAWKGTVPKEFRKLYGLLLLKSCNRPESLDHDSDMIERGRDVSLFQNHYRTLFEGISATGVNLRIPSAVSQAGANSSTSSQTEDFQDADPDEQEGSDENNGPVDVPNCQTGMSQDEVGRATSSGKRKSSASLTRAKKRNLDLR</sequence>
<reference evidence="9" key="1">
    <citation type="submission" date="2024-07" db="EMBL/GenBank/DDBJ databases">
        <title>Two chromosome-level genome assemblies of Korean endemic species Abeliophyllum distichum and Forsythia ovata (Oleaceae).</title>
        <authorList>
            <person name="Jang H."/>
        </authorList>
    </citation>
    <scope>NUCLEOTIDE SEQUENCE [LARGE SCALE GENOMIC DNA]</scope>
</reference>
<feature type="compositionally biased region" description="Gly residues" evidence="6">
    <location>
        <begin position="375"/>
        <end position="384"/>
    </location>
</feature>
<evidence type="ECO:0000256" key="2">
    <source>
        <dbReference type="ARBA" id="ARBA00007448"/>
    </source>
</evidence>
<dbReference type="InterPro" id="IPR003593">
    <property type="entry name" value="AAA+_ATPase"/>
</dbReference>
<proteinExistence type="inferred from homology"/>
<feature type="region of interest" description="Disordered" evidence="6">
    <location>
        <begin position="374"/>
        <end position="411"/>
    </location>
</feature>
<keyword evidence="9" id="KW-1185">Reference proteome</keyword>
<feature type="region of interest" description="Disordered" evidence="6">
    <location>
        <begin position="480"/>
        <end position="551"/>
    </location>
</feature>
<dbReference type="InterPro" id="IPR025753">
    <property type="entry name" value="AAA_N_dom"/>
</dbReference>
<dbReference type="Gene3D" id="3.40.50.300">
    <property type="entry name" value="P-loop containing nucleotide triphosphate hydrolases"/>
    <property type="match status" value="1"/>
</dbReference>
<comment type="similarity">
    <text evidence="2">Belongs to the AAA ATPase family. BCS1 subfamily.</text>
</comment>
<feature type="compositionally biased region" description="Polar residues" evidence="6">
    <location>
        <begin position="480"/>
        <end position="491"/>
    </location>
</feature>
<evidence type="ECO:0000256" key="6">
    <source>
        <dbReference type="SAM" id="MobiDB-lite"/>
    </source>
</evidence>
<accession>A0ABD1PYD9</accession>
<feature type="compositionally biased region" description="Acidic residues" evidence="6">
    <location>
        <begin position="492"/>
        <end position="505"/>
    </location>
</feature>
<dbReference type="Pfam" id="PF25568">
    <property type="entry name" value="AAA_lid_At3g28540"/>
    <property type="match status" value="1"/>
</dbReference>
<comment type="catalytic activity">
    <reaction evidence="5">
        <text>ATP + H2O = ADP + phosphate + H(+)</text>
        <dbReference type="Rhea" id="RHEA:13065"/>
        <dbReference type="ChEBI" id="CHEBI:15377"/>
        <dbReference type="ChEBI" id="CHEBI:15378"/>
        <dbReference type="ChEBI" id="CHEBI:30616"/>
        <dbReference type="ChEBI" id="CHEBI:43474"/>
        <dbReference type="ChEBI" id="CHEBI:456216"/>
    </reaction>
</comment>
<dbReference type="Gene3D" id="6.10.280.40">
    <property type="match status" value="1"/>
</dbReference>
<evidence type="ECO:0000259" key="7">
    <source>
        <dbReference type="SMART" id="SM00382"/>
    </source>
</evidence>
<evidence type="ECO:0000313" key="9">
    <source>
        <dbReference type="Proteomes" id="UP001604277"/>
    </source>
</evidence>
<organism evidence="8 9">
    <name type="scientific">Forsythia ovata</name>
    <dbReference type="NCBI Taxonomy" id="205694"/>
    <lineage>
        <taxon>Eukaryota</taxon>
        <taxon>Viridiplantae</taxon>
        <taxon>Streptophyta</taxon>
        <taxon>Embryophyta</taxon>
        <taxon>Tracheophyta</taxon>
        <taxon>Spermatophyta</taxon>
        <taxon>Magnoliopsida</taxon>
        <taxon>eudicotyledons</taxon>
        <taxon>Gunneridae</taxon>
        <taxon>Pentapetalae</taxon>
        <taxon>asterids</taxon>
        <taxon>lamiids</taxon>
        <taxon>Lamiales</taxon>
        <taxon>Oleaceae</taxon>
        <taxon>Forsythieae</taxon>
        <taxon>Forsythia</taxon>
    </lineage>
</organism>
<evidence type="ECO:0000256" key="1">
    <source>
        <dbReference type="ARBA" id="ARBA00001946"/>
    </source>
</evidence>
<evidence type="ECO:0000256" key="4">
    <source>
        <dbReference type="ARBA" id="ARBA00022842"/>
    </source>
</evidence>
<feature type="domain" description="AAA+ ATPase" evidence="7">
    <location>
        <begin position="184"/>
        <end position="310"/>
    </location>
</feature>
<dbReference type="Pfam" id="PF00004">
    <property type="entry name" value="AAA"/>
    <property type="match status" value="1"/>
</dbReference>
<dbReference type="Proteomes" id="UP001604277">
    <property type="component" value="Unassembled WGS sequence"/>
</dbReference>
<dbReference type="AlphaFoldDB" id="A0ABD1PYD9"/>
<dbReference type="PANTHER" id="PTHR23070">
    <property type="entry name" value="BCS1 AAA-TYPE ATPASE"/>
    <property type="match status" value="1"/>
</dbReference>
<keyword evidence="3 8" id="KW-0378">Hydrolase</keyword>
<keyword evidence="4" id="KW-0460">Magnesium</keyword>
<dbReference type="InterPro" id="IPR003959">
    <property type="entry name" value="ATPase_AAA_core"/>
</dbReference>
<comment type="cofactor">
    <cofactor evidence="1">
        <name>Mg(2+)</name>
        <dbReference type="ChEBI" id="CHEBI:18420"/>
    </cofactor>
</comment>
<dbReference type="EMBL" id="JBFOLJ010000016">
    <property type="protein sequence ID" value="KAL2468943.1"/>
    <property type="molecule type" value="Genomic_DNA"/>
</dbReference>
<dbReference type="GO" id="GO:0016787">
    <property type="term" value="F:hydrolase activity"/>
    <property type="evidence" value="ECO:0007669"/>
    <property type="project" value="UniProtKB-KW"/>
</dbReference>